<reference evidence="5" key="1">
    <citation type="submission" date="2023-03" db="EMBL/GenBank/DDBJ databases">
        <authorList>
            <person name="Steffen K."/>
            <person name="Cardenas P."/>
        </authorList>
    </citation>
    <scope>NUCLEOTIDE SEQUENCE</scope>
</reference>
<gene>
    <name evidence="5" type="ORF">GBAR_LOCUS6897</name>
</gene>
<dbReference type="Proteomes" id="UP001174909">
    <property type="component" value="Unassembled WGS sequence"/>
</dbReference>
<dbReference type="GO" id="GO:0000974">
    <property type="term" value="C:Prp19 complex"/>
    <property type="evidence" value="ECO:0007669"/>
    <property type="project" value="InterPro"/>
</dbReference>
<feature type="region of interest" description="Disordered" evidence="3">
    <location>
        <begin position="1"/>
        <end position="31"/>
    </location>
</feature>
<accession>A0AA35RGT8</accession>
<evidence type="ECO:0000313" key="6">
    <source>
        <dbReference type="Proteomes" id="UP001174909"/>
    </source>
</evidence>
<dbReference type="InterPro" id="IPR047242">
    <property type="entry name" value="CDC5L/Cef1"/>
</dbReference>
<dbReference type="InterPro" id="IPR021786">
    <property type="entry name" value="Cdc5p/Cef1_C"/>
</dbReference>
<keyword evidence="5" id="KW-0132">Cell division</keyword>
<feature type="region of interest" description="Disordered" evidence="3">
    <location>
        <begin position="109"/>
        <end position="148"/>
    </location>
</feature>
<dbReference type="GO" id="GO:0000977">
    <property type="term" value="F:RNA polymerase II transcription regulatory region sequence-specific DNA binding"/>
    <property type="evidence" value="ECO:0007669"/>
    <property type="project" value="TreeGrafter"/>
</dbReference>
<name>A0AA35RGT8_GEOBA</name>
<evidence type="ECO:0000256" key="3">
    <source>
        <dbReference type="SAM" id="MobiDB-lite"/>
    </source>
</evidence>
<dbReference type="EMBL" id="CASHTH010001037">
    <property type="protein sequence ID" value="CAI8010458.1"/>
    <property type="molecule type" value="Genomic_DNA"/>
</dbReference>
<keyword evidence="6" id="KW-1185">Reference proteome</keyword>
<feature type="compositionally biased region" description="Basic and acidic residues" evidence="3">
    <location>
        <begin position="109"/>
        <end position="127"/>
    </location>
</feature>
<dbReference type="PANTHER" id="PTHR45885:SF1">
    <property type="entry name" value="CELL DIVISION CYCLE 5-LIKE PROTEIN"/>
    <property type="match status" value="1"/>
</dbReference>
<evidence type="ECO:0000313" key="5">
    <source>
        <dbReference type="EMBL" id="CAI8010458.1"/>
    </source>
</evidence>
<dbReference type="PANTHER" id="PTHR45885">
    <property type="entry name" value="CELL DIVISION CYCLE 5-LIKE PROTEIN"/>
    <property type="match status" value="1"/>
</dbReference>
<dbReference type="GO" id="GO:0005681">
    <property type="term" value="C:spliceosomal complex"/>
    <property type="evidence" value="ECO:0007669"/>
    <property type="project" value="TreeGrafter"/>
</dbReference>
<organism evidence="5 6">
    <name type="scientific">Geodia barretti</name>
    <name type="common">Barrett's horny sponge</name>
    <dbReference type="NCBI Taxonomy" id="519541"/>
    <lineage>
        <taxon>Eukaryota</taxon>
        <taxon>Metazoa</taxon>
        <taxon>Porifera</taxon>
        <taxon>Demospongiae</taxon>
        <taxon>Heteroscleromorpha</taxon>
        <taxon>Tetractinellida</taxon>
        <taxon>Astrophorina</taxon>
        <taxon>Geodiidae</taxon>
        <taxon>Geodia</taxon>
    </lineage>
</organism>
<proteinExistence type="predicted"/>
<protein>
    <submittedName>
        <fullName evidence="5">Cell division cycle 5-related protein</fullName>
    </submittedName>
</protein>
<dbReference type="GO" id="GO:0000398">
    <property type="term" value="P:mRNA splicing, via spliceosome"/>
    <property type="evidence" value="ECO:0007669"/>
    <property type="project" value="InterPro"/>
</dbReference>
<feature type="region of interest" description="Disordered" evidence="3">
    <location>
        <begin position="234"/>
        <end position="313"/>
    </location>
</feature>
<keyword evidence="2" id="KW-0539">Nucleus</keyword>
<evidence type="ECO:0000256" key="2">
    <source>
        <dbReference type="ARBA" id="ARBA00023242"/>
    </source>
</evidence>
<feature type="domain" description="Pre-mRNA splicing factor component Cdc5p/Cef1 C-terminal" evidence="4">
    <location>
        <begin position="261"/>
        <end position="393"/>
    </location>
</feature>
<dbReference type="AlphaFoldDB" id="A0AA35RGT8"/>
<keyword evidence="1" id="KW-0238">DNA-binding</keyword>
<evidence type="ECO:0000256" key="1">
    <source>
        <dbReference type="ARBA" id="ARBA00023125"/>
    </source>
</evidence>
<dbReference type="GO" id="GO:0000981">
    <property type="term" value="F:DNA-binding transcription factor activity, RNA polymerase II-specific"/>
    <property type="evidence" value="ECO:0007669"/>
    <property type="project" value="TreeGrafter"/>
</dbReference>
<evidence type="ECO:0000259" key="4">
    <source>
        <dbReference type="Pfam" id="PF11831"/>
    </source>
</evidence>
<keyword evidence="5" id="KW-0131">Cell cycle</keyword>
<sequence length="396" mass="43944">MDEDEKEMLAEARARLANTQGKKAKRKAREKQMEEARRLASLQKRRELRAAGIGGGSRYYRPNRKRRMIDYNAEIPFEKQPPIGFFDTSEDVAMDERHNFKRLRREDVEGVRRDVEEAKERKKDKEKLQKKKKEGDLSMQINKMANPEVAKKRSKLVLPAPQISDNELEEVVKLGLASEEARTIDGSEASLHLLADYSVTPGATPSLRTPRTPAAQDTILQEAQNILALQNVQTPLKGGENTPLRDSDFDGVTPKKAVVQTPNVVLGTPFRTPGTGGPGSTPRSMTPRVGGVSGSATPSAGYMTPGQTPVRDQLSINPEDTVATYSDPRQQQYELKAQLVEGLRSLPAPRNDFEIVVPEEQHLEHMDDDGEGAGFVEDAADIAERNAKLRKEEGAD</sequence>
<dbReference type="Pfam" id="PF11831">
    <property type="entry name" value="Myb_Cef"/>
    <property type="match status" value="1"/>
</dbReference>
<dbReference type="GO" id="GO:0051301">
    <property type="term" value="P:cell division"/>
    <property type="evidence" value="ECO:0007669"/>
    <property type="project" value="UniProtKB-KW"/>
</dbReference>
<comment type="caution">
    <text evidence="5">The sequence shown here is derived from an EMBL/GenBank/DDBJ whole genome shotgun (WGS) entry which is preliminary data.</text>
</comment>